<dbReference type="AlphaFoldDB" id="A0A7R9FU92"/>
<name>A0A7R9FU92_9CRUS</name>
<gene>
    <name evidence="1" type="ORF">DSTB1V02_LOCUS15093</name>
</gene>
<evidence type="ECO:0000313" key="1">
    <source>
        <dbReference type="EMBL" id="CAD7255348.1"/>
    </source>
</evidence>
<organism evidence="1">
    <name type="scientific">Darwinula stevensoni</name>
    <dbReference type="NCBI Taxonomy" id="69355"/>
    <lineage>
        <taxon>Eukaryota</taxon>
        <taxon>Metazoa</taxon>
        <taxon>Ecdysozoa</taxon>
        <taxon>Arthropoda</taxon>
        <taxon>Crustacea</taxon>
        <taxon>Oligostraca</taxon>
        <taxon>Ostracoda</taxon>
        <taxon>Podocopa</taxon>
        <taxon>Podocopida</taxon>
        <taxon>Darwinulocopina</taxon>
        <taxon>Darwinuloidea</taxon>
        <taxon>Darwinulidae</taxon>
        <taxon>Darwinula</taxon>
    </lineage>
</organism>
<accession>A0A7R9FU92</accession>
<evidence type="ECO:0000313" key="2">
    <source>
        <dbReference type="Proteomes" id="UP000677054"/>
    </source>
</evidence>
<reference evidence="1" key="1">
    <citation type="submission" date="2020-11" db="EMBL/GenBank/DDBJ databases">
        <authorList>
            <person name="Tran Van P."/>
        </authorList>
    </citation>
    <scope>NUCLEOTIDE SEQUENCE</scope>
</reference>
<keyword evidence="2" id="KW-1185">Reference proteome</keyword>
<dbReference type="Proteomes" id="UP000677054">
    <property type="component" value="Unassembled WGS sequence"/>
</dbReference>
<dbReference type="EMBL" id="CAJPEV010023860">
    <property type="protein sequence ID" value="CAG0908429.1"/>
    <property type="molecule type" value="Genomic_DNA"/>
</dbReference>
<protein>
    <submittedName>
        <fullName evidence="1">Uncharacterized protein</fullName>
    </submittedName>
</protein>
<feature type="non-terminal residue" evidence="1">
    <location>
        <position position="1"/>
    </location>
</feature>
<dbReference type="EMBL" id="LR923378">
    <property type="protein sequence ID" value="CAD7255348.1"/>
    <property type="molecule type" value="Genomic_DNA"/>
</dbReference>
<sequence length="122" mass="13315">EVFVGLARSGGPVEVARVAFEGGRLSLQTLASIPTRGRIGTLCAYVWNGNVFLLLGYGDLEKSELYSLWPGDWSPRFRQELSGLGSPSDCRFFAMGKRLALAVAYESLKIAASPRSFRARTV</sequence>
<proteinExistence type="predicted"/>